<name>A6G2P6_9BACT</name>
<keyword evidence="2" id="KW-1185">Reference proteome</keyword>
<protein>
    <recommendedName>
        <fullName evidence="3">DUF4846 domain-containing protein</fullName>
    </recommendedName>
</protein>
<dbReference type="InterPro" id="IPR032315">
    <property type="entry name" value="DUF4846"/>
</dbReference>
<proteinExistence type="predicted"/>
<dbReference type="AlphaFoldDB" id="A6G2P6"/>
<dbReference type="STRING" id="391625.PPSIR1_31643"/>
<comment type="caution">
    <text evidence="1">The sequence shown here is derived from an EMBL/GenBank/DDBJ whole genome shotgun (WGS) entry which is preliminary data.</text>
</comment>
<evidence type="ECO:0000313" key="2">
    <source>
        <dbReference type="Proteomes" id="UP000005801"/>
    </source>
</evidence>
<reference evidence="1 2" key="1">
    <citation type="submission" date="2007-06" db="EMBL/GenBank/DDBJ databases">
        <authorList>
            <person name="Shimkets L."/>
            <person name="Ferriera S."/>
            <person name="Johnson J."/>
            <person name="Kravitz S."/>
            <person name="Beeson K."/>
            <person name="Sutton G."/>
            <person name="Rogers Y.-H."/>
            <person name="Friedman R."/>
            <person name="Frazier M."/>
            <person name="Venter J.C."/>
        </authorList>
    </citation>
    <scope>NUCLEOTIDE SEQUENCE [LARGE SCALE GENOMIC DNA]</scope>
    <source>
        <strain evidence="1 2">SIR-1</strain>
    </source>
</reference>
<dbReference type="Proteomes" id="UP000005801">
    <property type="component" value="Unassembled WGS sequence"/>
</dbReference>
<dbReference type="EMBL" id="ABCS01000016">
    <property type="protein sequence ID" value="EDM79746.1"/>
    <property type="molecule type" value="Genomic_DNA"/>
</dbReference>
<evidence type="ECO:0008006" key="3">
    <source>
        <dbReference type="Google" id="ProtNLM"/>
    </source>
</evidence>
<dbReference type="eggNOG" id="ENOG502Z85F">
    <property type="taxonomic scope" value="Bacteria"/>
</dbReference>
<organism evidence="1 2">
    <name type="scientific">Plesiocystis pacifica SIR-1</name>
    <dbReference type="NCBI Taxonomy" id="391625"/>
    <lineage>
        <taxon>Bacteria</taxon>
        <taxon>Pseudomonadati</taxon>
        <taxon>Myxococcota</taxon>
        <taxon>Polyangia</taxon>
        <taxon>Nannocystales</taxon>
        <taxon>Nannocystaceae</taxon>
        <taxon>Plesiocystis</taxon>
    </lineage>
</organism>
<sequence>MAALLATSSVGLAPLACSDTPGPRPATLVAEPVDLDDYTWLADWGEVPPSVGLEQRFPTPEGSARVDVDADSYAAWLRALPIRLDRRTVEDYRGRTLPFSGRWSAGVVPLDVGERDLQQCADTVLRLHAEWLWSMGDDAALRYHFTSGDESRFEDWLAGRRQVVEGNAVRTAEPGEFPTLSRDRAALRGWLDQVFMYAGTRSLALDSEAVPLTEPLLPGDFLVRPGSPGHAVIILDVATTEDGEQLVLVGQGSMPAQELHVLRGDREATVDGVWFRLPANADAAIPVPGWGALERSSARRLRA</sequence>
<gene>
    <name evidence="1" type="ORF">PPSIR1_31643</name>
</gene>
<dbReference type="Pfam" id="PF16138">
    <property type="entry name" value="DUF4846"/>
    <property type="match status" value="1"/>
</dbReference>
<evidence type="ECO:0000313" key="1">
    <source>
        <dbReference type="EMBL" id="EDM79746.1"/>
    </source>
</evidence>
<accession>A6G2P6</accession>